<gene>
    <name evidence="2" type="ORF">ERS852491_01345</name>
</gene>
<protein>
    <recommendedName>
        <fullName evidence="4">SMODS-associating 2TM beta-strand rich effector domain-containing protein</fullName>
    </recommendedName>
</protein>
<dbReference type="Proteomes" id="UP000095544">
    <property type="component" value="Unassembled WGS sequence"/>
</dbReference>
<keyword evidence="1" id="KW-1133">Transmembrane helix</keyword>
<sequence>MMWGSIVKLLDEIVIAAIISMLGFICGKTYKKIRSFFYKRAMSFSIDGLWYSRHNNFQGENIIEIIQFKQNREDVLFKLIQYKEHKKNRYTFRGRGGFTTDVVSLFYCSDSKDLRQNGVMTLKISSHDINDICMKGTYYEINSERAKSQGFYPFGAYEVYKLKIPFLKRADLRWNRGTFSNYKTVDETVKKYGETK</sequence>
<reference evidence="2 3" key="1">
    <citation type="submission" date="2015-09" db="EMBL/GenBank/DDBJ databases">
        <authorList>
            <consortium name="Pathogen Informatics"/>
        </authorList>
    </citation>
    <scope>NUCLEOTIDE SEQUENCE [LARGE SCALE GENOMIC DNA]</scope>
    <source>
        <strain evidence="2 3">2789STDY5834876</strain>
    </source>
</reference>
<organism evidence="2 3">
    <name type="scientific">Faecalicatena contorta</name>
    <dbReference type="NCBI Taxonomy" id="39482"/>
    <lineage>
        <taxon>Bacteria</taxon>
        <taxon>Bacillati</taxon>
        <taxon>Bacillota</taxon>
        <taxon>Clostridia</taxon>
        <taxon>Lachnospirales</taxon>
        <taxon>Lachnospiraceae</taxon>
        <taxon>Faecalicatena</taxon>
    </lineage>
</organism>
<feature type="transmembrane region" description="Helical" evidence="1">
    <location>
        <begin position="12"/>
        <end position="30"/>
    </location>
</feature>
<evidence type="ECO:0000313" key="2">
    <source>
        <dbReference type="EMBL" id="CUO12171.1"/>
    </source>
</evidence>
<dbReference type="RefSeq" id="WP_055152125.1">
    <property type="nucleotide sequence ID" value="NZ_CYZU01000009.1"/>
</dbReference>
<keyword evidence="1" id="KW-0472">Membrane</keyword>
<proteinExistence type="predicted"/>
<dbReference type="EMBL" id="CYZU01000009">
    <property type="protein sequence ID" value="CUO12171.1"/>
    <property type="molecule type" value="Genomic_DNA"/>
</dbReference>
<dbReference type="STRING" id="39482.ERS852491_01345"/>
<evidence type="ECO:0000256" key="1">
    <source>
        <dbReference type="SAM" id="Phobius"/>
    </source>
</evidence>
<evidence type="ECO:0008006" key="4">
    <source>
        <dbReference type="Google" id="ProtNLM"/>
    </source>
</evidence>
<name>A0A174CF35_9FIRM</name>
<accession>A0A174CF35</accession>
<evidence type="ECO:0000313" key="3">
    <source>
        <dbReference type="Proteomes" id="UP000095544"/>
    </source>
</evidence>
<dbReference type="AlphaFoldDB" id="A0A174CF35"/>
<keyword evidence="1" id="KW-0812">Transmembrane</keyword>